<dbReference type="EMBL" id="RSCE01000009">
    <property type="protein sequence ID" value="RSH79621.1"/>
    <property type="molecule type" value="Genomic_DNA"/>
</dbReference>
<organism evidence="2 3">
    <name type="scientific">Apiotrichum porosum</name>
    <dbReference type="NCBI Taxonomy" id="105984"/>
    <lineage>
        <taxon>Eukaryota</taxon>
        <taxon>Fungi</taxon>
        <taxon>Dikarya</taxon>
        <taxon>Basidiomycota</taxon>
        <taxon>Agaricomycotina</taxon>
        <taxon>Tremellomycetes</taxon>
        <taxon>Trichosporonales</taxon>
        <taxon>Trichosporonaceae</taxon>
        <taxon>Apiotrichum</taxon>
    </lineage>
</organism>
<dbReference type="InterPro" id="IPR006076">
    <property type="entry name" value="FAD-dep_OxRdtase"/>
</dbReference>
<dbReference type="PANTHER" id="PTHR13847:SF150">
    <property type="entry name" value="OXIDOREDUCTASE TDA3-RELATED"/>
    <property type="match status" value="1"/>
</dbReference>
<name>A0A427XL60_9TREE</name>
<protein>
    <recommendedName>
        <fullName evidence="1">FAD dependent oxidoreductase domain-containing protein</fullName>
    </recommendedName>
</protein>
<comment type="caution">
    <text evidence="2">The sequence shown here is derived from an EMBL/GenBank/DDBJ whole genome shotgun (WGS) entry which is preliminary data.</text>
</comment>
<accession>A0A427XL60</accession>
<dbReference type="Gene3D" id="3.50.50.60">
    <property type="entry name" value="FAD/NAD(P)-binding domain"/>
    <property type="match status" value="1"/>
</dbReference>
<proteinExistence type="predicted"/>
<evidence type="ECO:0000259" key="1">
    <source>
        <dbReference type="Pfam" id="PF01266"/>
    </source>
</evidence>
<dbReference type="Proteomes" id="UP000279236">
    <property type="component" value="Unassembled WGS sequence"/>
</dbReference>
<sequence length="430" mass="45486">MPDIVIVGGGIVGLCTAYYLAANPAALPSNTHVTLLENVSVACGASSRAAGFIGGGPAWHKEANQDLARLSWECFEQLARQLDGPNTYGYRHCSVTGLRVGAGQDAMSSYRQLPTGTLPLAQKGEARQPWYRGDHVNLDTSGLAAQLDPAQFCSTLHAEVTRLGVRTIIAQPLRRRGKVIETTEGDVAYDKLLIAAGPWSADLCTLLNIPRVPVGSLPGHHIVLKPGTLPAGYDSVPAEAVMAGVGGSGSSDDLAATVTAGGQSNDLSAAERQQGWTQTIEFFPRPDGTVYAAGENNVPNLIGDATIDGRENRLPLTGRYVHRLVDQDLVQRMLRSSAAVSPALDVNNGAELVKADLCYRPVTADTMPLIGEWQRDVFVCAGHGPWGITLAPGSGVVMAELIATDLTRDDVKLSADISGLSPHRFRAAKL</sequence>
<dbReference type="RefSeq" id="XP_028474730.1">
    <property type="nucleotide sequence ID" value="XM_028624562.1"/>
</dbReference>
<dbReference type="OrthoDB" id="498204at2759"/>
<dbReference type="GO" id="GO:0005737">
    <property type="term" value="C:cytoplasm"/>
    <property type="evidence" value="ECO:0007669"/>
    <property type="project" value="TreeGrafter"/>
</dbReference>
<dbReference type="Gene3D" id="3.30.9.10">
    <property type="entry name" value="D-Amino Acid Oxidase, subunit A, domain 2"/>
    <property type="match status" value="1"/>
</dbReference>
<evidence type="ECO:0000313" key="3">
    <source>
        <dbReference type="Proteomes" id="UP000279236"/>
    </source>
</evidence>
<gene>
    <name evidence="2" type="ORF">EHS24_009273</name>
</gene>
<feature type="domain" description="FAD dependent oxidoreductase" evidence="1">
    <location>
        <begin position="3"/>
        <end position="401"/>
    </location>
</feature>
<dbReference type="PANTHER" id="PTHR13847">
    <property type="entry name" value="SARCOSINE DEHYDROGENASE-RELATED"/>
    <property type="match status" value="1"/>
</dbReference>
<dbReference type="SUPFAM" id="SSF51905">
    <property type="entry name" value="FAD/NAD(P)-binding domain"/>
    <property type="match status" value="1"/>
</dbReference>
<dbReference type="AlphaFoldDB" id="A0A427XL60"/>
<evidence type="ECO:0000313" key="2">
    <source>
        <dbReference type="EMBL" id="RSH79621.1"/>
    </source>
</evidence>
<dbReference type="Pfam" id="PF01266">
    <property type="entry name" value="DAO"/>
    <property type="match status" value="1"/>
</dbReference>
<keyword evidence="3" id="KW-1185">Reference proteome</keyword>
<dbReference type="STRING" id="105984.A0A427XL60"/>
<reference evidence="2 3" key="1">
    <citation type="submission" date="2018-11" db="EMBL/GenBank/DDBJ databases">
        <title>Genome sequence of Apiotrichum porosum DSM 27194.</title>
        <authorList>
            <person name="Aliyu H."/>
            <person name="Gorte O."/>
            <person name="Ochsenreither K."/>
        </authorList>
    </citation>
    <scope>NUCLEOTIDE SEQUENCE [LARGE SCALE GENOMIC DNA]</scope>
    <source>
        <strain evidence="2 3">DSM 27194</strain>
    </source>
</reference>
<dbReference type="InterPro" id="IPR036188">
    <property type="entry name" value="FAD/NAD-bd_sf"/>
</dbReference>
<dbReference type="GeneID" id="39593816"/>